<organism evidence="2 3">
    <name type="scientific">Haladaptatus pallidirubidus</name>
    <dbReference type="NCBI Taxonomy" id="1008152"/>
    <lineage>
        <taxon>Archaea</taxon>
        <taxon>Methanobacteriati</taxon>
        <taxon>Methanobacteriota</taxon>
        <taxon>Stenosarchaea group</taxon>
        <taxon>Halobacteria</taxon>
        <taxon>Halobacteriales</taxon>
        <taxon>Haladaptataceae</taxon>
        <taxon>Haladaptatus</taxon>
    </lineage>
</organism>
<dbReference type="InterPro" id="IPR036388">
    <property type="entry name" value="WH-like_DNA-bd_sf"/>
</dbReference>
<reference evidence="2 3" key="1">
    <citation type="journal article" date="2019" name="Int. J. Syst. Evol. Microbiol.">
        <title>The Global Catalogue of Microorganisms (GCM) 10K type strain sequencing project: providing services to taxonomists for standard genome sequencing and annotation.</title>
        <authorList>
            <consortium name="The Broad Institute Genomics Platform"/>
            <consortium name="The Broad Institute Genome Sequencing Center for Infectious Disease"/>
            <person name="Wu L."/>
            <person name="Ma J."/>
        </authorList>
    </citation>
    <scope>NUCLEOTIDE SEQUENCE [LARGE SCALE GENOMIC DNA]</scope>
    <source>
        <strain evidence="2 3">JCM 17504</strain>
    </source>
</reference>
<keyword evidence="3" id="KW-1185">Reference proteome</keyword>
<protein>
    <recommendedName>
        <fullName evidence="1">DUF7344 domain-containing protein</fullName>
    </recommendedName>
</protein>
<name>A0AAV3UGT7_9EURY</name>
<dbReference type="GeneID" id="68615964"/>
<sequence>MIRNATAPSEPSLDALFEILDNQQRRYTLYLLSEMNGGSTAFSVLVDALSDDLEIPHERLQINLHHRHLPKIADYGLIEFDPQEEIIRYQGNDRLEALLEVCQRREWD</sequence>
<dbReference type="RefSeq" id="WP_227777254.1">
    <property type="nucleotide sequence ID" value="NZ_BAABKX010000004.1"/>
</dbReference>
<dbReference type="AlphaFoldDB" id="A0AAV3UGT7"/>
<evidence type="ECO:0000313" key="3">
    <source>
        <dbReference type="Proteomes" id="UP001501729"/>
    </source>
</evidence>
<dbReference type="Proteomes" id="UP001501729">
    <property type="component" value="Unassembled WGS sequence"/>
</dbReference>
<dbReference type="EMBL" id="BAABKX010000004">
    <property type="protein sequence ID" value="GAA5049345.1"/>
    <property type="molecule type" value="Genomic_DNA"/>
</dbReference>
<dbReference type="Gene3D" id="1.10.10.10">
    <property type="entry name" value="Winged helix-like DNA-binding domain superfamily/Winged helix DNA-binding domain"/>
    <property type="match status" value="1"/>
</dbReference>
<evidence type="ECO:0000259" key="1">
    <source>
        <dbReference type="Pfam" id="PF24035"/>
    </source>
</evidence>
<comment type="caution">
    <text evidence="2">The sequence shown here is derived from an EMBL/GenBank/DDBJ whole genome shotgun (WGS) entry which is preliminary data.</text>
</comment>
<evidence type="ECO:0000313" key="2">
    <source>
        <dbReference type="EMBL" id="GAA5049345.1"/>
    </source>
</evidence>
<gene>
    <name evidence="2" type="ORF">GCM10025751_22050</name>
</gene>
<dbReference type="InterPro" id="IPR055768">
    <property type="entry name" value="DUF7344"/>
</dbReference>
<feature type="domain" description="DUF7344" evidence="1">
    <location>
        <begin position="17"/>
        <end position="87"/>
    </location>
</feature>
<dbReference type="Pfam" id="PF24035">
    <property type="entry name" value="DUF7344"/>
    <property type="match status" value="1"/>
</dbReference>
<accession>A0AAV3UGT7</accession>
<proteinExistence type="predicted"/>